<comment type="caution">
    <text evidence="1">The sequence shown here is derived from an EMBL/GenBank/DDBJ whole genome shotgun (WGS) entry which is preliminary data.</text>
</comment>
<dbReference type="Proteomes" id="UP001201262">
    <property type="component" value="Unassembled WGS sequence"/>
</dbReference>
<proteinExistence type="predicted"/>
<dbReference type="GeneID" id="70251467"/>
<accession>A0AAD4KJB1</accession>
<evidence type="ECO:0000313" key="2">
    <source>
        <dbReference type="Proteomes" id="UP001201262"/>
    </source>
</evidence>
<dbReference type="EMBL" id="JAJTJA010000014">
    <property type="protein sequence ID" value="KAH8689851.1"/>
    <property type="molecule type" value="Genomic_DNA"/>
</dbReference>
<protein>
    <submittedName>
        <fullName evidence="1">Uncharacterized protein</fullName>
    </submittedName>
</protein>
<name>A0AAD4KJB1_9EURO</name>
<organism evidence="1 2">
    <name type="scientific">Talaromyces proteolyticus</name>
    <dbReference type="NCBI Taxonomy" id="1131652"/>
    <lineage>
        <taxon>Eukaryota</taxon>
        <taxon>Fungi</taxon>
        <taxon>Dikarya</taxon>
        <taxon>Ascomycota</taxon>
        <taxon>Pezizomycotina</taxon>
        <taxon>Eurotiomycetes</taxon>
        <taxon>Eurotiomycetidae</taxon>
        <taxon>Eurotiales</taxon>
        <taxon>Trichocomaceae</taxon>
        <taxon>Talaromyces</taxon>
        <taxon>Talaromyces sect. Bacilispori</taxon>
    </lineage>
</organism>
<keyword evidence="2" id="KW-1185">Reference proteome</keyword>
<gene>
    <name evidence="1" type="ORF">BGW36DRAFT_432817</name>
</gene>
<dbReference type="AlphaFoldDB" id="A0AAD4KJB1"/>
<dbReference type="RefSeq" id="XP_046066134.1">
    <property type="nucleotide sequence ID" value="XM_046221180.1"/>
</dbReference>
<evidence type="ECO:0000313" key="1">
    <source>
        <dbReference type="EMBL" id="KAH8689851.1"/>
    </source>
</evidence>
<reference evidence="1" key="1">
    <citation type="submission" date="2021-12" db="EMBL/GenBank/DDBJ databases">
        <title>Convergent genome expansion in fungi linked to evolution of root-endophyte symbiosis.</title>
        <authorList>
            <consortium name="DOE Joint Genome Institute"/>
            <person name="Ke Y.-H."/>
            <person name="Bonito G."/>
            <person name="Liao H.-L."/>
            <person name="Looney B."/>
            <person name="Rojas-Flechas A."/>
            <person name="Nash J."/>
            <person name="Hameed K."/>
            <person name="Schadt C."/>
            <person name="Martin F."/>
            <person name="Crous P.W."/>
            <person name="Miettinen O."/>
            <person name="Magnuson J.K."/>
            <person name="Labbe J."/>
            <person name="Jacobson D."/>
            <person name="Doktycz M.J."/>
            <person name="Veneault-Fourrey C."/>
            <person name="Kuo A."/>
            <person name="Mondo S."/>
            <person name="Calhoun S."/>
            <person name="Riley R."/>
            <person name="Ohm R."/>
            <person name="LaButti K."/>
            <person name="Andreopoulos B."/>
            <person name="Pangilinan J."/>
            <person name="Nolan M."/>
            <person name="Tritt A."/>
            <person name="Clum A."/>
            <person name="Lipzen A."/>
            <person name="Daum C."/>
            <person name="Barry K."/>
            <person name="Grigoriev I.V."/>
            <person name="Vilgalys R."/>
        </authorList>
    </citation>
    <scope>NUCLEOTIDE SEQUENCE</scope>
    <source>
        <strain evidence="1">PMI_201</strain>
    </source>
</reference>
<sequence>MSGNYHLLFGLSSNTSQHEYQNNKHFLSVLNQELDIFTADQSKSQYILFTGVTNEVFRRDFTDPIDSLTDFEIYSITHELIIVKMESHTHAHAHSVFNALLIRKLVTMNDHDKDIRYFASAHVQGDDRKKRADQIYQPKRLPRHRSRHWPSLVLEVGYTEGQRKLESDINWWITQSNGDVKSAVTIAVNPRVKQIVICQWYGNNPQQRVYRNALSQNDQGAIQTSNPNPLVIPFAHLFLRQPSGNEQDITFTIAELKELAKNVWEVQFEE</sequence>